<gene>
    <name evidence="2" type="ORF">SAMN04488559_11938</name>
</gene>
<dbReference type="RefSeq" id="WP_092653616.1">
    <property type="nucleotide sequence ID" value="NZ_FOHA01000019.1"/>
</dbReference>
<organism evidence="2 3">
    <name type="scientific">Isobaculum melis</name>
    <dbReference type="NCBI Taxonomy" id="142588"/>
    <lineage>
        <taxon>Bacteria</taxon>
        <taxon>Bacillati</taxon>
        <taxon>Bacillota</taxon>
        <taxon>Bacilli</taxon>
        <taxon>Lactobacillales</taxon>
        <taxon>Carnobacteriaceae</taxon>
        <taxon>Isobaculum</taxon>
    </lineage>
</organism>
<feature type="transmembrane region" description="Helical" evidence="1">
    <location>
        <begin position="128"/>
        <end position="147"/>
    </location>
</feature>
<keyword evidence="3" id="KW-1185">Reference proteome</keyword>
<feature type="transmembrane region" description="Helical" evidence="1">
    <location>
        <begin position="197"/>
        <end position="214"/>
    </location>
</feature>
<dbReference type="STRING" id="142588.SAMN04488559_11938"/>
<dbReference type="EMBL" id="FOHA01000019">
    <property type="protein sequence ID" value="SES03057.1"/>
    <property type="molecule type" value="Genomic_DNA"/>
</dbReference>
<dbReference type="SUPFAM" id="SSF158560">
    <property type="entry name" value="BH3980-like"/>
    <property type="match status" value="1"/>
</dbReference>
<protein>
    <submittedName>
        <fullName evidence="2">Uncharacterized membrane-anchored protein</fullName>
    </submittedName>
</protein>
<evidence type="ECO:0000313" key="3">
    <source>
        <dbReference type="Proteomes" id="UP000198948"/>
    </source>
</evidence>
<keyword evidence="1" id="KW-0812">Transmembrane</keyword>
<evidence type="ECO:0000313" key="2">
    <source>
        <dbReference type="EMBL" id="SES03057.1"/>
    </source>
</evidence>
<dbReference type="AlphaFoldDB" id="A0A1H9U1L1"/>
<dbReference type="PIRSF" id="PIRSF033111">
    <property type="entry name" value="UCP033111"/>
    <property type="match status" value="1"/>
</dbReference>
<name>A0A1H9U1L1_9LACT</name>
<dbReference type="OrthoDB" id="2360056at2"/>
<dbReference type="InterPro" id="IPR009214">
    <property type="entry name" value="DUF1129"/>
</dbReference>
<keyword evidence="1" id="KW-0472">Membrane</keyword>
<keyword evidence="1" id="KW-1133">Transmembrane helix</keyword>
<accession>A0A1H9U1L1</accession>
<reference evidence="2 3" key="1">
    <citation type="submission" date="2016-10" db="EMBL/GenBank/DDBJ databases">
        <authorList>
            <person name="de Groot N.N."/>
        </authorList>
    </citation>
    <scope>NUCLEOTIDE SEQUENCE [LARGE SCALE GENOMIC DNA]</scope>
    <source>
        <strain evidence="2 3">DSM 13760</strain>
    </source>
</reference>
<feature type="transmembrane region" description="Helical" evidence="1">
    <location>
        <begin position="167"/>
        <end position="191"/>
    </location>
</feature>
<sequence length="225" mass="24782">MEQEKLNELISENNTLKEKLTKRNEQYIFSLTKALDVANLTEERQAVILNDTLKPLVDGQKSGQTARQLFGTVTEYTTVLLSSPAKAKGVEGKSWMYMVDGGLLMTAMMCLVSAMSGFFNKNSEGTEMGLLSLLMVFVLGGAGVLLITKNMPDRRGNKKGSIIRYLLVSTAVILVWAFAMGIIILAIPQSINPTFSAPVYAILGIGLFAAKIYLKKKWNLQNTFM</sequence>
<proteinExistence type="predicted"/>
<evidence type="ECO:0000256" key="1">
    <source>
        <dbReference type="SAM" id="Phobius"/>
    </source>
</evidence>
<feature type="transmembrane region" description="Helical" evidence="1">
    <location>
        <begin position="95"/>
        <end position="116"/>
    </location>
</feature>
<dbReference type="Proteomes" id="UP000198948">
    <property type="component" value="Unassembled WGS sequence"/>
</dbReference>
<dbReference type="Pfam" id="PF06570">
    <property type="entry name" value="DUF1129"/>
    <property type="match status" value="1"/>
</dbReference>